<dbReference type="InterPro" id="IPR050624">
    <property type="entry name" value="HTH-type_Tx_Regulator"/>
</dbReference>
<dbReference type="InterPro" id="IPR036271">
    <property type="entry name" value="Tet_transcr_reg_TetR-rel_C_sf"/>
</dbReference>
<evidence type="ECO:0000313" key="4">
    <source>
        <dbReference type="EMBL" id="UOF02166.1"/>
    </source>
</evidence>
<evidence type="ECO:0000259" key="3">
    <source>
        <dbReference type="PROSITE" id="PS50977"/>
    </source>
</evidence>
<evidence type="ECO:0000313" key="5">
    <source>
        <dbReference type="Proteomes" id="UP000830116"/>
    </source>
</evidence>
<dbReference type="SUPFAM" id="SSF46689">
    <property type="entry name" value="Homeodomain-like"/>
    <property type="match status" value="1"/>
</dbReference>
<dbReference type="PANTHER" id="PTHR43479:SF11">
    <property type="entry name" value="ACREF_ENVCD OPERON REPRESSOR-RELATED"/>
    <property type="match status" value="1"/>
</dbReference>
<accession>A0ABY4CB21</accession>
<dbReference type="Proteomes" id="UP000830116">
    <property type="component" value="Chromosome"/>
</dbReference>
<dbReference type="PRINTS" id="PR00455">
    <property type="entry name" value="HTHTETR"/>
</dbReference>
<organism evidence="4 5">
    <name type="scientific">Bdellovibrio reynosensis</name>
    <dbReference type="NCBI Taxonomy" id="2835041"/>
    <lineage>
        <taxon>Bacteria</taxon>
        <taxon>Pseudomonadati</taxon>
        <taxon>Bdellovibrionota</taxon>
        <taxon>Bdellovibrionia</taxon>
        <taxon>Bdellovibrionales</taxon>
        <taxon>Pseudobdellovibrionaceae</taxon>
        <taxon>Bdellovibrio</taxon>
    </lineage>
</organism>
<name>A0ABY4CB21_9BACT</name>
<dbReference type="InterPro" id="IPR001647">
    <property type="entry name" value="HTH_TetR"/>
</dbReference>
<proteinExistence type="predicted"/>
<dbReference type="Pfam" id="PF00440">
    <property type="entry name" value="TetR_N"/>
    <property type="match status" value="1"/>
</dbReference>
<dbReference type="EMBL" id="CP093442">
    <property type="protein sequence ID" value="UOF02166.1"/>
    <property type="molecule type" value="Genomic_DNA"/>
</dbReference>
<dbReference type="SUPFAM" id="SSF48498">
    <property type="entry name" value="Tetracyclin repressor-like, C-terminal domain"/>
    <property type="match status" value="1"/>
</dbReference>
<protein>
    <submittedName>
        <fullName evidence="4">TetR family transcriptional regulator</fullName>
    </submittedName>
</protein>
<reference evidence="4" key="1">
    <citation type="submission" date="2022-03" db="EMBL/GenBank/DDBJ databases">
        <title>Genome Identification and Characterization of new species Bdellovibrio reynosense LBG001 sp. nov. from a Mexico soil sample.</title>
        <authorList>
            <person name="Camilli A."/>
            <person name="Ajao Y."/>
            <person name="Guo X."/>
        </authorList>
    </citation>
    <scope>NUCLEOTIDE SEQUENCE</scope>
    <source>
        <strain evidence="4">LBG001</strain>
    </source>
</reference>
<dbReference type="InterPro" id="IPR009057">
    <property type="entry name" value="Homeodomain-like_sf"/>
</dbReference>
<feature type="domain" description="HTH tetR-type" evidence="3">
    <location>
        <begin position="12"/>
        <end position="72"/>
    </location>
</feature>
<dbReference type="Gene3D" id="1.10.357.10">
    <property type="entry name" value="Tetracycline Repressor, domain 2"/>
    <property type="match status" value="1"/>
</dbReference>
<dbReference type="PANTHER" id="PTHR43479">
    <property type="entry name" value="ACREF/ENVCD OPERON REPRESSOR-RELATED"/>
    <property type="match status" value="1"/>
</dbReference>
<feature type="DNA-binding region" description="H-T-H motif" evidence="2">
    <location>
        <begin position="35"/>
        <end position="54"/>
    </location>
</feature>
<gene>
    <name evidence="4" type="ORF">MNR06_04255</name>
</gene>
<dbReference type="RefSeq" id="WP_243538982.1">
    <property type="nucleotide sequence ID" value="NZ_CP093442.1"/>
</dbReference>
<evidence type="ECO:0000256" key="1">
    <source>
        <dbReference type="ARBA" id="ARBA00023125"/>
    </source>
</evidence>
<dbReference type="Gene3D" id="1.10.10.60">
    <property type="entry name" value="Homeodomain-like"/>
    <property type="match status" value="1"/>
</dbReference>
<sequence length="215" mass="24251">MNSNKSFSPEELGARQKIMDAAIELFARDGLHGVSTRDIAKASGLNLSLISYYFGGKEGLYKTAIQEFSGKIFAQIQEVTDEFEQDEVSAKSIQRAIMTLVNNFIDMRVANPNMAKIMTREKLEGLPFCREIQEHLLTNAGDKMIAIITKGQKAGVVSKNINPHFFMVYLVEGLLGYFNMFDCKCTWNSKLYSLPQKKEQFVKQVSLLFVEGILK</sequence>
<keyword evidence="5" id="KW-1185">Reference proteome</keyword>
<dbReference type="PROSITE" id="PS50977">
    <property type="entry name" value="HTH_TETR_2"/>
    <property type="match status" value="1"/>
</dbReference>
<keyword evidence="1 2" id="KW-0238">DNA-binding</keyword>
<evidence type="ECO:0000256" key="2">
    <source>
        <dbReference type="PROSITE-ProRule" id="PRU00335"/>
    </source>
</evidence>